<protein>
    <submittedName>
        <fullName evidence="2">Uncharacterized protein</fullName>
    </submittedName>
</protein>
<evidence type="ECO:0000313" key="2">
    <source>
        <dbReference type="EMBL" id="KAG2501919.1"/>
    </source>
</evidence>
<reference evidence="2" key="1">
    <citation type="journal article" date="2020" name="bioRxiv">
        <title>Comparative genomics of Chlamydomonas.</title>
        <authorList>
            <person name="Craig R.J."/>
            <person name="Hasan A.R."/>
            <person name="Ness R.W."/>
            <person name="Keightley P.D."/>
        </authorList>
    </citation>
    <scope>NUCLEOTIDE SEQUENCE</scope>
    <source>
        <strain evidence="2">CCAP 11/70</strain>
    </source>
</reference>
<organism evidence="2 3">
    <name type="scientific">Edaphochlamys debaryana</name>
    <dbReference type="NCBI Taxonomy" id="47281"/>
    <lineage>
        <taxon>Eukaryota</taxon>
        <taxon>Viridiplantae</taxon>
        <taxon>Chlorophyta</taxon>
        <taxon>core chlorophytes</taxon>
        <taxon>Chlorophyceae</taxon>
        <taxon>CS clade</taxon>
        <taxon>Chlamydomonadales</taxon>
        <taxon>Chlamydomonadales incertae sedis</taxon>
        <taxon>Edaphochlamys</taxon>
    </lineage>
</organism>
<sequence length="415" mass="43763">MPDEPPEQTHARQAPSPLPEGTKDEAQPNTSVVVSGLLAARCSVVLDLLEAVAGDALGTTPANVTVPGVPASISARGLQVLESWAGLQPAPPPPDEAAGAAPAPVAPFPGYTGEALLAFLLASGCGDPVIAAEAAQAAAFLGCGSFLRLGLELQLLRYALADEDQLGQGLQLSRAAQERVLTQEALELLPSVRPAGAQPAAGGGNAALQARRLPLEDFEAVTAGLCGSDWLRELEPRPEVVRSVLCGLDFQPEVTADREEGDRMSDGKEQYLALPLPLAVLRDYEVIRLQLQATAHDQGWSSYPDDHNTTNNSWTWGELALLLANAGPDVVLPARPDGYGRAYTNLHAVKEWQEHSVQLGPDAAIVQDLNRLGEGLEGAGPEGAAVWLQFLIAGIFPGWTHFINRASLSVVLRAR</sequence>
<name>A0A835YQC4_9CHLO</name>
<gene>
    <name evidence="2" type="ORF">HYH03_000417</name>
</gene>
<proteinExistence type="predicted"/>
<dbReference type="EMBL" id="JAEHOE010000001">
    <property type="protein sequence ID" value="KAG2501919.1"/>
    <property type="molecule type" value="Genomic_DNA"/>
</dbReference>
<accession>A0A835YQC4</accession>
<dbReference type="OrthoDB" id="550964at2759"/>
<dbReference type="AlphaFoldDB" id="A0A835YQC4"/>
<evidence type="ECO:0000313" key="3">
    <source>
        <dbReference type="Proteomes" id="UP000612055"/>
    </source>
</evidence>
<dbReference type="Proteomes" id="UP000612055">
    <property type="component" value="Unassembled WGS sequence"/>
</dbReference>
<feature type="region of interest" description="Disordered" evidence="1">
    <location>
        <begin position="1"/>
        <end position="27"/>
    </location>
</feature>
<keyword evidence="3" id="KW-1185">Reference proteome</keyword>
<evidence type="ECO:0000256" key="1">
    <source>
        <dbReference type="SAM" id="MobiDB-lite"/>
    </source>
</evidence>
<comment type="caution">
    <text evidence="2">The sequence shown here is derived from an EMBL/GenBank/DDBJ whole genome shotgun (WGS) entry which is preliminary data.</text>
</comment>